<name>A0AAI8YP35_9PEZI</name>
<dbReference type="GO" id="GO:0015934">
    <property type="term" value="C:large ribosomal subunit"/>
    <property type="evidence" value="ECO:0007669"/>
    <property type="project" value="InterPro"/>
</dbReference>
<organism evidence="6 7">
    <name type="scientific">Lecanosticta acicola</name>
    <dbReference type="NCBI Taxonomy" id="111012"/>
    <lineage>
        <taxon>Eukaryota</taxon>
        <taxon>Fungi</taxon>
        <taxon>Dikarya</taxon>
        <taxon>Ascomycota</taxon>
        <taxon>Pezizomycotina</taxon>
        <taxon>Dothideomycetes</taxon>
        <taxon>Dothideomycetidae</taxon>
        <taxon>Mycosphaerellales</taxon>
        <taxon>Mycosphaerellaceae</taxon>
        <taxon>Lecanosticta</taxon>
    </lineage>
</organism>
<evidence type="ECO:0000256" key="3">
    <source>
        <dbReference type="ARBA" id="ARBA00023274"/>
    </source>
</evidence>
<dbReference type="PANTHER" id="PTHR13501:SF10">
    <property type="entry name" value="LARGE RIBOSOMAL SUBUNIT PROTEIN UL22M"/>
    <property type="match status" value="1"/>
</dbReference>
<accession>A0AAI8YP35</accession>
<evidence type="ECO:0000313" key="6">
    <source>
        <dbReference type="EMBL" id="CAK3735046.1"/>
    </source>
</evidence>
<feature type="region of interest" description="Disordered" evidence="5">
    <location>
        <begin position="1"/>
        <end position="100"/>
    </location>
</feature>
<evidence type="ECO:0000313" key="7">
    <source>
        <dbReference type="Proteomes" id="UP001296104"/>
    </source>
</evidence>
<dbReference type="GO" id="GO:0003735">
    <property type="term" value="F:structural constituent of ribosome"/>
    <property type="evidence" value="ECO:0007669"/>
    <property type="project" value="InterPro"/>
</dbReference>
<dbReference type="Gene3D" id="3.90.470.10">
    <property type="entry name" value="Ribosomal protein L22/L17"/>
    <property type="match status" value="1"/>
</dbReference>
<sequence length="360" mass="41235">MYGRKADQTTPGLSRNPPLRLPVPHQQRRLASEDRSSDGNQRSNPVLEEYKRKHPDKPAKQEIPEGVGQPGDIAASSIFEDERRASSQQDGTTGTEEEEVTRVGGIVRDPANIARVLMPKPHARERYERKKVIQMVRKGARLTPKQFVKRTEREHLNKSYEMKTSVKKLGMLARQIAGKPIDEAIVQMRFSKKKVAQEILKQLEFARDEAVVMRGMGLGNAAAAEDKDKDILNDTSSDVTGLADGDLEEAKGRQRKTAAPIDIQLKDGKRHRVTDLSKIYIDQAWVGRGKYGKLPDYRARGRVNIMRTPWTSISVVLKEEATRVREYQEREAKRQKQLREKVWRALPDRPIQIQRQWYSW</sequence>
<proteinExistence type="inferred from homology"/>
<dbReference type="GO" id="GO:0006412">
    <property type="term" value="P:translation"/>
    <property type="evidence" value="ECO:0007669"/>
    <property type="project" value="InterPro"/>
</dbReference>
<protein>
    <submittedName>
        <fullName evidence="6">Related to mitochondrial large ribosomal subunit</fullName>
    </submittedName>
</protein>
<dbReference type="CDD" id="cd00336">
    <property type="entry name" value="Ribosomal_L22"/>
    <property type="match status" value="1"/>
</dbReference>
<dbReference type="Pfam" id="PF00237">
    <property type="entry name" value="Ribosomal_L22"/>
    <property type="match status" value="2"/>
</dbReference>
<dbReference type="PANTHER" id="PTHR13501">
    <property type="entry name" value="CHLOROPLAST 50S RIBOSOMAL PROTEIN L22-RELATED"/>
    <property type="match status" value="1"/>
</dbReference>
<comment type="caution">
    <text evidence="6">The sequence shown here is derived from an EMBL/GenBank/DDBJ whole genome shotgun (WGS) entry which is preliminary data.</text>
</comment>
<dbReference type="InterPro" id="IPR047867">
    <property type="entry name" value="Ribosomal_uL22_bac/org-type"/>
</dbReference>
<keyword evidence="3 4" id="KW-0687">Ribonucleoprotein</keyword>
<evidence type="ECO:0000256" key="4">
    <source>
        <dbReference type="RuleBase" id="RU004005"/>
    </source>
</evidence>
<dbReference type="SUPFAM" id="SSF54843">
    <property type="entry name" value="Ribosomal protein L22"/>
    <property type="match status" value="1"/>
</dbReference>
<dbReference type="InterPro" id="IPR036394">
    <property type="entry name" value="Ribosomal_uL22_sf"/>
</dbReference>
<comment type="similarity">
    <text evidence="1 4">Belongs to the universal ribosomal protein uL22 family.</text>
</comment>
<keyword evidence="7" id="KW-1185">Reference proteome</keyword>
<evidence type="ECO:0000256" key="5">
    <source>
        <dbReference type="SAM" id="MobiDB-lite"/>
    </source>
</evidence>
<reference evidence="6" key="1">
    <citation type="submission" date="2023-11" db="EMBL/GenBank/DDBJ databases">
        <authorList>
            <person name="Alioto T."/>
            <person name="Alioto T."/>
            <person name="Gomez Garrido J."/>
        </authorList>
    </citation>
    <scope>NUCLEOTIDE SEQUENCE</scope>
</reference>
<dbReference type="AlphaFoldDB" id="A0AAI8YP35"/>
<keyword evidence="2 4" id="KW-0689">Ribosomal protein</keyword>
<evidence type="ECO:0000256" key="1">
    <source>
        <dbReference type="ARBA" id="ARBA00009451"/>
    </source>
</evidence>
<dbReference type="InterPro" id="IPR001063">
    <property type="entry name" value="Ribosomal_uL22"/>
</dbReference>
<feature type="compositionally biased region" description="Basic and acidic residues" evidence="5">
    <location>
        <begin position="48"/>
        <end position="63"/>
    </location>
</feature>
<evidence type="ECO:0000256" key="2">
    <source>
        <dbReference type="ARBA" id="ARBA00022980"/>
    </source>
</evidence>
<dbReference type="Proteomes" id="UP001296104">
    <property type="component" value="Unassembled WGS sequence"/>
</dbReference>
<gene>
    <name evidence="6" type="ORF">LECACI_7A000024</name>
</gene>
<dbReference type="EMBL" id="CAVMBE010000001">
    <property type="protein sequence ID" value="CAK3735046.1"/>
    <property type="molecule type" value="Genomic_DNA"/>
</dbReference>